<keyword evidence="6" id="KW-0547">Nucleotide-binding</keyword>
<dbReference type="GO" id="GO:0046656">
    <property type="term" value="P:folic acid biosynthetic process"/>
    <property type="evidence" value="ECO:0007669"/>
    <property type="project" value="UniProtKB-KW"/>
</dbReference>
<accession>A0A1E8CMW5</accession>
<dbReference type="AlphaFoldDB" id="A0A1E8CMW5"/>
<evidence type="ECO:0000256" key="10">
    <source>
        <dbReference type="ARBA" id="ARBA00029409"/>
    </source>
</evidence>
<dbReference type="PANTHER" id="PTHR43071:SF1">
    <property type="entry name" value="2-AMINO-4-HYDROXY-6-HYDROXYMETHYLDIHYDROPTERIDINE PYROPHOSPHOKINASE"/>
    <property type="match status" value="1"/>
</dbReference>
<comment type="function">
    <text evidence="10">Catalyzes the transfer of pyrophosphate from adenosine triphosphate (ATP) to 6-hydroxymethyl-7,8-dihydropterin, an enzymatic step in folate biosynthesis pathway.</text>
</comment>
<dbReference type="EMBL" id="MASR01000001">
    <property type="protein sequence ID" value="OFE13645.1"/>
    <property type="molecule type" value="Genomic_DNA"/>
</dbReference>
<keyword evidence="15" id="KW-1185">Reference proteome</keyword>
<keyword evidence="7 14" id="KW-0418">Kinase</keyword>
<proteinExistence type="inferred from homology"/>
<dbReference type="RefSeq" id="WP_070117862.1">
    <property type="nucleotide sequence ID" value="NZ_MASR01000001.1"/>
</dbReference>
<dbReference type="GO" id="GO:0003848">
    <property type="term" value="F:2-amino-4-hydroxy-6-hydroxymethyldihydropteridine diphosphokinase activity"/>
    <property type="evidence" value="ECO:0007669"/>
    <property type="project" value="UniProtKB-EC"/>
</dbReference>
<evidence type="ECO:0000259" key="13">
    <source>
        <dbReference type="Pfam" id="PF01288"/>
    </source>
</evidence>
<dbReference type="Pfam" id="PF01288">
    <property type="entry name" value="HPPK"/>
    <property type="match status" value="1"/>
</dbReference>
<keyword evidence="8" id="KW-0067">ATP-binding</keyword>
<keyword evidence="9" id="KW-0289">Folate biosynthesis</keyword>
<dbReference type="EC" id="2.7.6.3" evidence="3"/>
<comment type="similarity">
    <text evidence="2">Belongs to the HPPK family.</text>
</comment>
<dbReference type="InterPro" id="IPR035907">
    <property type="entry name" value="Hppk_sf"/>
</dbReference>
<feature type="domain" description="7,8-dihydro-6-hydroxymethylpterin-pyrophosphokinase" evidence="13">
    <location>
        <begin position="28"/>
        <end position="161"/>
    </location>
</feature>
<evidence type="ECO:0000256" key="3">
    <source>
        <dbReference type="ARBA" id="ARBA00013253"/>
    </source>
</evidence>
<evidence type="ECO:0000256" key="7">
    <source>
        <dbReference type="ARBA" id="ARBA00022777"/>
    </source>
</evidence>
<sequence length="169" mass="18316">MSSQLSTTAELIARHSGGGLSAERLAIVSLGANLPSRFGSPRATLEQAADKLTALSVWPVVLSPIVQTAPIDCPPESPEFFNAVAVLDPGKETSPLQFLRTLQAIETYFGRARTGQINEPRVLDLDLICYGQHRCKSSELTLPHPRAAQRDFVLKPLAVIWPSFELPAS</sequence>
<evidence type="ECO:0000256" key="5">
    <source>
        <dbReference type="ARBA" id="ARBA00022679"/>
    </source>
</evidence>
<reference evidence="15" key="1">
    <citation type="submission" date="2016-07" db="EMBL/GenBank/DDBJ databases">
        <authorList>
            <person name="Florea S."/>
            <person name="Webb J.S."/>
            <person name="Jaromczyk J."/>
            <person name="Schardl C.L."/>
        </authorList>
    </citation>
    <scope>NUCLEOTIDE SEQUENCE [LARGE SCALE GENOMIC DNA]</scope>
    <source>
        <strain evidence="15">KCTC 42131</strain>
    </source>
</reference>
<evidence type="ECO:0000256" key="4">
    <source>
        <dbReference type="ARBA" id="ARBA00016218"/>
    </source>
</evidence>
<dbReference type="UniPathway" id="UPA00077">
    <property type="reaction ID" value="UER00155"/>
</dbReference>
<dbReference type="Gene3D" id="3.30.70.560">
    <property type="entry name" value="7,8-Dihydro-6-hydroxymethylpterin-pyrophosphokinase HPPK"/>
    <property type="match status" value="1"/>
</dbReference>
<evidence type="ECO:0000256" key="1">
    <source>
        <dbReference type="ARBA" id="ARBA00005051"/>
    </source>
</evidence>
<dbReference type="GO" id="GO:0046654">
    <property type="term" value="P:tetrahydrofolate biosynthetic process"/>
    <property type="evidence" value="ECO:0007669"/>
    <property type="project" value="UniProtKB-UniPathway"/>
</dbReference>
<evidence type="ECO:0000313" key="15">
    <source>
        <dbReference type="Proteomes" id="UP000175669"/>
    </source>
</evidence>
<dbReference type="STRING" id="1524254.PHACT_11275"/>
<dbReference type="GO" id="GO:0005524">
    <property type="term" value="F:ATP binding"/>
    <property type="evidence" value="ECO:0007669"/>
    <property type="project" value="UniProtKB-KW"/>
</dbReference>
<organism evidence="14 15">
    <name type="scientific">Pseudohongiella acticola</name>
    <dbReference type="NCBI Taxonomy" id="1524254"/>
    <lineage>
        <taxon>Bacteria</taxon>
        <taxon>Pseudomonadati</taxon>
        <taxon>Pseudomonadota</taxon>
        <taxon>Gammaproteobacteria</taxon>
        <taxon>Pseudomonadales</taxon>
        <taxon>Pseudohongiellaceae</taxon>
        <taxon>Pseudohongiella</taxon>
    </lineage>
</organism>
<evidence type="ECO:0000256" key="11">
    <source>
        <dbReference type="ARBA" id="ARBA00029766"/>
    </source>
</evidence>
<evidence type="ECO:0000313" key="14">
    <source>
        <dbReference type="EMBL" id="OFE13645.1"/>
    </source>
</evidence>
<dbReference type="GO" id="GO:0016301">
    <property type="term" value="F:kinase activity"/>
    <property type="evidence" value="ECO:0007669"/>
    <property type="project" value="UniProtKB-KW"/>
</dbReference>
<dbReference type="PANTHER" id="PTHR43071">
    <property type="entry name" value="2-AMINO-4-HYDROXY-6-HYDROXYMETHYLDIHYDROPTERIDINE PYROPHOSPHOKINASE"/>
    <property type="match status" value="1"/>
</dbReference>
<evidence type="ECO:0000256" key="8">
    <source>
        <dbReference type="ARBA" id="ARBA00022840"/>
    </source>
</evidence>
<dbReference type="NCBIfam" id="TIGR01498">
    <property type="entry name" value="folK"/>
    <property type="match status" value="1"/>
</dbReference>
<dbReference type="Proteomes" id="UP000175669">
    <property type="component" value="Unassembled WGS sequence"/>
</dbReference>
<dbReference type="InterPro" id="IPR000550">
    <property type="entry name" value="Hppk"/>
</dbReference>
<evidence type="ECO:0000256" key="6">
    <source>
        <dbReference type="ARBA" id="ARBA00022741"/>
    </source>
</evidence>
<evidence type="ECO:0000256" key="12">
    <source>
        <dbReference type="ARBA" id="ARBA00033413"/>
    </source>
</evidence>
<name>A0A1E8CMW5_9GAMM</name>
<gene>
    <name evidence="14" type="ORF">PHACT_11275</name>
</gene>
<dbReference type="CDD" id="cd00483">
    <property type="entry name" value="HPPK"/>
    <property type="match status" value="1"/>
</dbReference>
<comment type="caution">
    <text evidence="14">The sequence shown here is derived from an EMBL/GenBank/DDBJ whole genome shotgun (WGS) entry which is preliminary data.</text>
</comment>
<keyword evidence="5" id="KW-0808">Transferase</keyword>
<dbReference type="SUPFAM" id="SSF55083">
    <property type="entry name" value="6-hydroxymethyl-7,8-dihydropterin pyrophosphokinase, HPPK"/>
    <property type="match status" value="1"/>
</dbReference>
<evidence type="ECO:0000256" key="2">
    <source>
        <dbReference type="ARBA" id="ARBA00005810"/>
    </source>
</evidence>
<evidence type="ECO:0000256" key="9">
    <source>
        <dbReference type="ARBA" id="ARBA00022909"/>
    </source>
</evidence>
<protein>
    <recommendedName>
        <fullName evidence="4">2-amino-4-hydroxy-6-hydroxymethyldihydropteridine pyrophosphokinase</fullName>
        <ecNumber evidence="3">2.7.6.3</ecNumber>
    </recommendedName>
    <alternativeName>
        <fullName evidence="11">6-hydroxymethyl-7,8-dihydropterin pyrophosphokinase</fullName>
    </alternativeName>
    <alternativeName>
        <fullName evidence="12">7,8-dihydro-6-hydroxymethylpterin-pyrophosphokinase</fullName>
    </alternativeName>
</protein>
<comment type="pathway">
    <text evidence="1">Cofactor biosynthesis; tetrahydrofolate biosynthesis; 2-amino-4-hydroxy-6-hydroxymethyl-7,8-dihydropteridine diphosphate from 7,8-dihydroneopterin triphosphate: step 4/4.</text>
</comment>